<name>A0A1M5E8T6_9FLAO</name>
<evidence type="ECO:0008006" key="3">
    <source>
        <dbReference type="Google" id="ProtNLM"/>
    </source>
</evidence>
<reference evidence="2" key="1">
    <citation type="submission" date="2016-11" db="EMBL/GenBank/DDBJ databases">
        <authorList>
            <person name="Varghese N."/>
            <person name="Submissions S."/>
        </authorList>
    </citation>
    <scope>NUCLEOTIDE SEQUENCE [LARGE SCALE GENOMIC DNA]</scope>
    <source>
        <strain evidence="2">DSM 19978</strain>
    </source>
</reference>
<dbReference type="AlphaFoldDB" id="A0A1M5E8T6"/>
<evidence type="ECO:0000313" key="1">
    <source>
        <dbReference type="EMBL" id="SHF75649.1"/>
    </source>
</evidence>
<organism evidence="1 2">
    <name type="scientific">Flavobacterium fluvii</name>
    <dbReference type="NCBI Taxonomy" id="468056"/>
    <lineage>
        <taxon>Bacteria</taxon>
        <taxon>Pseudomonadati</taxon>
        <taxon>Bacteroidota</taxon>
        <taxon>Flavobacteriia</taxon>
        <taxon>Flavobacteriales</taxon>
        <taxon>Flavobacteriaceae</taxon>
        <taxon>Flavobacterium</taxon>
    </lineage>
</organism>
<dbReference type="EMBL" id="FQWB01000001">
    <property type="protein sequence ID" value="SHF75649.1"/>
    <property type="molecule type" value="Genomic_DNA"/>
</dbReference>
<keyword evidence="2" id="KW-1185">Reference proteome</keyword>
<dbReference type="STRING" id="468056.SAMN05443549_101241"/>
<proteinExistence type="predicted"/>
<accession>A0A1M5E8T6</accession>
<dbReference type="Proteomes" id="UP000184516">
    <property type="component" value="Unassembled WGS sequence"/>
</dbReference>
<protein>
    <recommendedName>
        <fullName evidence="3">CD-NTase associated protein 4-like DNA endonuclease domain-containing protein</fullName>
    </recommendedName>
</protein>
<gene>
    <name evidence="1" type="ORF">SAMN05443549_101241</name>
</gene>
<dbReference type="OrthoDB" id="982578at2"/>
<evidence type="ECO:0000313" key="2">
    <source>
        <dbReference type="Proteomes" id="UP000184516"/>
    </source>
</evidence>
<sequence length="362" mass="42259">MANPEIDVNSGVQANVGMDFQRNCSLYIFLEKYHTIKYQKYFIILEHYDDIVFGFLNNNDEIDKVETYQAKKSSTVWSNSSLYEIIRKIVDNGITLLSDDLCKSTIYTKNQFFITNNTIKLKYKNSLKNEVNVYINETNESVHFLDLPNELRELLLKGNSKIKFTDIQALHFSTLNFSYLDFGRNSKTQMELLIGKFQEVFGNSILDHKAARDTFIYELDAIDSKFNQNNIAKLSDFKKRLESTKVNEILDVITTHKLALEFCRQKSEKICEKLQINLFDSSYFELNFENSLDKFKDLTQSEHRKILDFVTQNSDLLNKHFNDVKCIRALYEKFHKDISSTLSEIQLKAAIAAAFYLIKTKQ</sequence>
<dbReference type="RefSeq" id="WP_073367310.1">
    <property type="nucleotide sequence ID" value="NZ_FQWB01000001.1"/>
</dbReference>